<dbReference type="Proteomes" id="UP000594262">
    <property type="component" value="Unplaced"/>
</dbReference>
<dbReference type="GO" id="GO:0006508">
    <property type="term" value="P:proteolysis"/>
    <property type="evidence" value="ECO:0007669"/>
    <property type="project" value="UniProtKB-KW"/>
</dbReference>
<dbReference type="InterPro" id="IPR024079">
    <property type="entry name" value="MetalloPept_cat_dom_sf"/>
</dbReference>
<dbReference type="InterPro" id="IPR006026">
    <property type="entry name" value="Peptidase_Metallo"/>
</dbReference>
<dbReference type="AlphaFoldDB" id="A0A7M5X7Y4"/>
<evidence type="ECO:0000313" key="6">
    <source>
        <dbReference type="Proteomes" id="UP000594262"/>
    </source>
</evidence>
<feature type="domain" description="Peptidase M12A" evidence="4">
    <location>
        <begin position="89"/>
        <end position="303"/>
    </location>
</feature>
<keyword evidence="1 2" id="KW-0479">Metal-binding</keyword>
<feature type="active site" evidence="1">
    <location>
        <position position="188"/>
    </location>
</feature>
<dbReference type="Gene3D" id="3.40.390.10">
    <property type="entry name" value="Collagenase (Catalytic Domain)"/>
    <property type="match status" value="1"/>
</dbReference>
<feature type="binding site" evidence="1">
    <location>
        <position position="197"/>
    </location>
    <ligand>
        <name>Zn(2+)</name>
        <dbReference type="ChEBI" id="CHEBI:29105"/>
        <note>catalytic</note>
    </ligand>
</feature>
<organism evidence="5 6">
    <name type="scientific">Clytia hemisphaerica</name>
    <dbReference type="NCBI Taxonomy" id="252671"/>
    <lineage>
        <taxon>Eukaryota</taxon>
        <taxon>Metazoa</taxon>
        <taxon>Cnidaria</taxon>
        <taxon>Hydrozoa</taxon>
        <taxon>Hydroidolina</taxon>
        <taxon>Leptothecata</taxon>
        <taxon>Obeliida</taxon>
        <taxon>Clytiidae</taxon>
        <taxon>Clytia</taxon>
    </lineage>
</organism>
<dbReference type="Pfam" id="PF01400">
    <property type="entry name" value="Astacin"/>
    <property type="match status" value="1"/>
</dbReference>
<name>A0A7M5X7Y4_9CNID</name>
<dbReference type="GO" id="GO:0004222">
    <property type="term" value="F:metalloendopeptidase activity"/>
    <property type="evidence" value="ECO:0007669"/>
    <property type="project" value="UniProtKB-UniRule"/>
</dbReference>
<keyword evidence="1 2" id="KW-0645">Protease</keyword>
<evidence type="ECO:0000259" key="4">
    <source>
        <dbReference type="PROSITE" id="PS51864"/>
    </source>
</evidence>
<protein>
    <recommendedName>
        <fullName evidence="2">Metalloendopeptidase</fullName>
        <ecNumber evidence="2">3.4.24.-</ecNumber>
    </recommendedName>
</protein>
<evidence type="ECO:0000256" key="3">
    <source>
        <dbReference type="SAM" id="MobiDB-lite"/>
    </source>
</evidence>
<dbReference type="CDD" id="cd04280">
    <property type="entry name" value="ZnMc_astacin_like"/>
    <property type="match status" value="1"/>
</dbReference>
<feature type="binding site" evidence="1">
    <location>
        <position position="187"/>
    </location>
    <ligand>
        <name>Zn(2+)</name>
        <dbReference type="ChEBI" id="CHEBI:29105"/>
        <note>catalytic</note>
    </ligand>
</feature>
<accession>A0A7M5X7Y4</accession>
<dbReference type="InterPro" id="IPR034035">
    <property type="entry name" value="Astacin-like_dom"/>
</dbReference>
<dbReference type="PANTHER" id="PTHR10127:SF883">
    <property type="entry name" value="ZINC METALLOPROTEINASE NAS-8"/>
    <property type="match status" value="1"/>
</dbReference>
<dbReference type="OrthoDB" id="291007at2759"/>
<feature type="chain" id="PRO_5029932827" description="Metalloendopeptidase" evidence="2">
    <location>
        <begin position="29"/>
        <end position="475"/>
    </location>
</feature>
<feature type="compositionally biased region" description="Polar residues" evidence="3">
    <location>
        <begin position="375"/>
        <end position="396"/>
    </location>
</feature>
<keyword evidence="1 2" id="KW-0862">Zinc</keyword>
<keyword evidence="2" id="KW-0732">Signal</keyword>
<dbReference type="PANTHER" id="PTHR10127">
    <property type="entry name" value="DISCOIDIN, CUB, EGF, LAMININ , AND ZINC METALLOPROTEASE DOMAIN CONTAINING"/>
    <property type="match status" value="1"/>
</dbReference>
<feature type="binding site" evidence="1">
    <location>
        <position position="191"/>
    </location>
    <ligand>
        <name>Zn(2+)</name>
        <dbReference type="ChEBI" id="CHEBI:29105"/>
        <note>catalytic</note>
    </ligand>
</feature>
<sequence>NNISWDLFMMRRKLILIALFVLVCTTFGSPIISSNQNQNGDHGVLQHNRERDQHQMEFLAKERSEKERVELDMIIAKPKPFFHHRGKRATLVDERYMWPNNTVPYVFDTVNPVNEELRNLTIAAVHHIEKYSCIRFKELTDEGYYVNITNSGPGCYSYLGFINYGPAEYGQTLNLADDCNGMEVTIHEFLHALGYYHEHSRPDRSDYITLNMSNILPGMETQFTKVNLTHGDEAGPVTLQNISYDIMSIMHYGQYAFTKHQQLTYGRQDQMTMYSNDDYMAQLGGYSLSEKDIIRLNTKYNCNVNITELVLMKKAEDGGNGGAEGGATETTTTAMPEASQPPTQTSTSAAVSSESLSGTTITTETISENNISTNDHWTSTTEAPQSTSTSSNEGIETNTTIATEPEDTTTTTMAPTTTTFNTSSLNFTLPANTSAEDFFGTNTSNWGSDANHYKSSMLHTLFSMSFIAICTFALF</sequence>
<feature type="region of interest" description="Disordered" evidence="3">
    <location>
        <begin position="316"/>
        <end position="412"/>
    </location>
</feature>
<dbReference type="InterPro" id="IPR001506">
    <property type="entry name" value="Peptidase_M12A"/>
</dbReference>
<proteinExistence type="predicted"/>
<feature type="compositionally biased region" description="Low complexity" evidence="3">
    <location>
        <begin position="397"/>
        <end position="412"/>
    </location>
</feature>
<reference evidence="5" key="1">
    <citation type="submission" date="2021-01" db="UniProtKB">
        <authorList>
            <consortium name="EnsemblMetazoa"/>
        </authorList>
    </citation>
    <scope>IDENTIFICATION</scope>
</reference>
<dbReference type="EC" id="3.4.24.-" evidence="2"/>
<keyword evidence="1 2" id="KW-0378">Hydrolase</keyword>
<feature type="signal peptide" evidence="2">
    <location>
        <begin position="1"/>
        <end position="28"/>
    </location>
</feature>
<keyword evidence="1 2" id="KW-0482">Metalloprotease</keyword>
<dbReference type="PROSITE" id="PS51864">
    <property type="entry name" value="ASTACIN"/>
    <property type="match status" value="1"/>
</dbReference>
<feature type="compositionally biased region" description="Low complexity" evidence="3">
    <location>
        <begin position="326"/>
        <end position="374"/>
    </location>
</feature>
<dbReference type="PRINTS" id="PR00480">
    <property type="entry name" value="ASTACIN"/>
</dbReference>
<evidence type="ECO:0000256" key="2">
    <source>
        <dbReference type="RuleBase" id="RU361183"/>
    </source>
</evidence>
<dbReference type="SMART" id="SM00235">
    <property type="entry name" value="ZnMc"/>
    <property type="match status" value="1"/>
</dbReference>
<comment type="cofactor">
    <cofactor evidence="1 2">
        <name>Zn(2+)</name>
        <dbReference type="ChEBI" id="CHEBI:29105"/>
    </cofactor>
    <text evidence="1 2">Binds 1 zinc ion per subunit.</text>
</comment>
<dbReference type="GO" id="GO:0008270">
    <property type="term" value="F:zinc ion binding"/>
    <property type="evidence" value="ECO:0007669"/>
    <property type="project" value="UniProtKB-UniRule"/>
</dbReference>
<evidence type="ECO:0000313" key="5">
    <source>
        <dbReference type="EnsemblMetazoa" id="CLYHEMP019185.1"/>
    </source>
</evidence>
<dbReference type="SUPFAM" id="SSF55486">
    <property type="entry name" value="Metalloproteases ('zincins'), catalytic domain"/>
    <property type="match status" value="1"/>
</dbReference>
<dbReference type="EnsemblMetazoa" id="CLYHEMT019185.1">
    <property type="protein sequence ID" value="CLYHEMP019185.1"/>
    <property type="gene ID" value="CLYHEMG019185"/>
</dbReference>
<keyword evidence="6" id="KW-1185">Reference proteome</keyword>
<evidence type="ECO:0000256" key="1">
    <source>
        <dbReference type="PROSITE-ProRule" id="PRU01211"/>
    </source>
</evidence>
<comment type="caution">
    <text evidence="1">Lacks conserved residue(s) required for the propagation of feature annotation.</text>
</comment>